<accession>A0ABQ0DW29</accession>
<keyword evidence="6" id="KW-1185">Reference proteome</keyword>
<evidence type="ECO:0000256" key="1">
    <source>
        <dbReference type="ARBA" id="ARBA00009545"/>
    </source>
</evidence>
<sequence length="480" mass="56145">MTTTLCQFDQFCISKDCPFQHSYPFKLEDYQIPKQPRMTIDLPCYLSEWKYLERAIGNIKTIEDLQKYMASMFTNEKDKREKEITIKKLPSFKNLNENEKSIIQNELIPLCKEMIINHQNILLPPPVILYKEGKVMFTRKQSLCLISCMLFGLYSLKLRKDSRKFNEYAQFPFFLFREDSVSITMTQCIIHYFHLIFKEFTNDKFMNEIIEIERHSSQLSLKELLNSNKKLIPGDVDNIHGIMEINETENLKADFANKYIGGGVLHGGSVQEEIMFMECPEMFISMITNPVMDDQTTILFKNIIRYVKIKGYGRGIQFNKEFEHLTSNNIVALDALVAYINPNEQYNEQQTLRELNKVFSGVECLSEEDHLIPFVSGKWGCGVFGGDWRYKYLLQTIVCSYVERPFIFTSFHDNEAQSEIEQFKTKIENDNPSIRDFIQWLVSFCSNHENLPYLLTSPTIPTASHPFKPQEEINNKCTIV</sequence>
<evidence type="ECO:0000256" key="2">
    <source>
        <dbReference type="ARBA" id="ARBA00012255"/>
    </source>
</evidence>
<feature type="domain" description="G protein gamma" evidence="4">
    <location>
        <begin position="416"/>
        <end position="480"/>
    </location>
</feature>
<gene>
    <name evidence="5" type="ORF">ENUP19_0317G0070</name>
</gene>
<proteinExistence type="inferred from homology"/>
<dbReference type="PANTHER" id="PTHR12837">
    <property type="entry name" value="POLY ADP-RIBOSE GLYCOHYDROLASE"/>
    <property type="match status" value="1"/>
</dbReference>
<dbReference type="InterPro" id="IPR048362">
    <property type="entry name" value="PARG_helical"/>
</dbReference>
<name>A0ABQ0DW29_9EUKA</name>
<dbReference type="InterPro" id="IPR046372">
    <property type="entry name" value="PARG_cat_C"/>
</dbReference>
<dbReference type="EC" id="3.2.1.143" evidence="2"/>
<dbReference type="Proteomes" id="UP001628156">
    <property type="component" value="Unassembled WGS sequence"/>
</dbReference>
<dbReference type="PROSITE" id="PS50058">
    <property type="entry name" value="G_PROTEIN_GAMMA"/>
    <property type="match status" value="1"/>
</dbReference>
<comment type="caution">
    <text evidence="5">The sequence shown here is derived from an EMBL/GenBank/DDBJ whole genome shotgun (WGS) entry which is preliminary data.</text>
</comment>
<dbReference type="Pfam" id="PF20811">
    <property type="entry name" value="PARG_cat_N"/>
    <property type="match status" value="1"/>
</dbReference>
<dbReference type="EMBL" id="BAAFRS010000317">
    <property type="protein sequence ID" value="GAB1227060.1"/>
    <property type="molecule type" value="Genomic_DNA"/>
</dbReference>
<evidence type="ECO:0000313" key="5">
    <source>
        <dbReference type="EMBL" id="GAB1227060.1"/>
    </source>
</evidence>
<keyword evidence="3" id="KW-0378">Hydrolase</keyword>
<protein>
    <recommendedName>
        <fullName evidence="2">poly(ADP-ribose) glycohydrolase</fullName>
        <ecNumber evidence="2">3.2.1.143</ecNumber>
    </recommendedName>
</protein>
<reference evidence="5 6" key="1">
    <citation type="journal article" date="2019" name="PLoS Negl. Trop. Dis.">
        <title>Whole genome sequencing of Entamoeba nuttalli reveals mammalian host-related molecular signatures and a novel octapeptide-repeat surface protein.</title>
        <authorList>
            <person name="Tanaka M."/>
            <person name="Makiuchi T."/>
            <person name="Komiyama T."/>
            <person name="Shiina T."/>
            <person name="Osaki K."/>
            <person name="Tachibana H."/>
        </authorList>
    </citation>
    <scope>NUCLEOTIDE SEQUENCE [LARGE SCALE GENOMIC DNA]</scope>
    <source>
        <strain evidence="5 6">P19-061405</strain>
    </source>
</reference>
<dbReference type="Pfam" id="PF05028">
    <property type="entry name" value="PARG_cat_C"/>
    <property type="match status" value="1"/>
</dbReference>
<evidence type="ECO:0000256" key="3">
    <source>
        <dbReference type="ARBA" id="ARBA00022801"/>
    </source>
</evidence>
<evidence type="ECO:0000259" key="4">
    <source>
        <dbReference type="PROSITE" id="PS50058"/>
    </source>
</evidence>
<dbReference type="InterPro" id="IPR015898">
    <property type="entry name" value="G-protein_gamma-like_dom"/>
</dbReference>
<organism evidence="5 6">
    <name type="scientific">Entamoeba nuttalli</name>
    <dbReference type="NCBI Taxonomy" id="412467"/>
    <lineage>
        <taxon>Eukaryota</taxon>
        <taxon>Amoebozoa</taxon>
        <taxon>Evosea</taxon>
        <taxon>Archamoebae</taxon>
        <taxon>Mastigamoebida</taxon>
        <taxon>Entamoebidae</taxon>
        <taxon>Entamoeba</taxon>
    </lineage>
</organism>
<evidence type="ECO:0000313" key="6">
    <source>
        <dbReference type="Proteomes" id="UP001628156"/>
    </source>
</evidence>
<dbReference type="InterPro" id="IPR007724">
    <property type="entry name" value="Poly_GlycHdrlase"/>
</dbReference>
<comment type="similarity">
    <text evidence="1">Belongs to the poly(ADP-ribose) glycohydrolase family.</text>
</comment>
<dbReference type="PANTHER" id="PTHR12837:SF0">
    <property type="entry name" value="POLY(ADP-RIBOSE) GLYCOHYDROLASE"/>
    <property type="match status" value="1"/>
</dbReference>